<gene>
    <name evidence="1" type="ORF">CR513_06349</name>
</gene>
<dbReference type="AlphaFoldDB" id="A0A371I2W7"/>
<sequence length="63" mass="7262">MDETTKVISKLEPNIYKQIKTINQKEIFGTIQAPRAWSQMNLCKKKILYHCGLRKERVIVGGA</sequence>
<evidence type="ECO:0000313" key="1">
    <source>
        <dbReference type="EMBL" id="RDY09294.1"/>
    </source>
</evidence>
<name>A0A371I2W7_MUCPR</name>
<dbReference type="EMBL" id="QJKJ01001079">
    <property type="protein sequence ID" value="RDY09294.1"/>
    <property type="molecule type" value="Genomic_DNA"/>
</dbReference>
<feature type="non-terminal residue" evidence="1">
    <location>
        <position position="1"/>
    </location>
</feature>
<comment type="caution">
    <text evidence="1">The sequence shown here is derived from an EMBL/GenBank/DDBJ whole genome shotgun (WGS) entry which is preliminary data.</text>
</comment>
<protein>
    <submittedName>
        <fullName evidence="1">Uncharacterized protein</fullName>
    </submittedName>
</protein>
<proteinExistence type="predicted"/>
<evidence type="ECO:0000313" key="2">
    <source>
        <dbReference type="Proteomes" id="UP000257109"/>
    </source>
</evidence>
<keyword evidence="2" id="KW-1185">Reference proteome</keyword>
<dbReference type="Proteomes" id="UP000257109">
    <property type="component" value="Unassembled WGS sequence"/>
</dbReference>
<organism evidence="1 2">
    <name type="scientific">Mucuna pruriens</name>
    <name type="common">Velvet bean</name>
    <name type="synonym">Dolichos pruriens</name>
    <dbReference type="NCBI Taxonomy" id="157652"/>
    <lineage>
        <taxon>Eukaryota</taxon>
        <taxon>Viridiplantae</taxon>
        <taxon>Streptophyta</taxon>
        <taxon>Embryophyta</taxon>
        <taxon>Tracheophyta</taxon>
        <taxon>Spermatophyta</taxon>
        <taxon>Magnoliopsida</taxon>
        <taxon>eudicotyledons</taxon>
        <taxon>Gunneridae</taxon>
        <taxon>Pentapetalae</taxon>
        <taxon>rosids</taxon>
        <taxon>fabids</taxon>
        <taxon>Fabales</taxon>
        <taxon>Fabaceae</taxon>
        <taxon>Papilionoideae</taxon>
        <taxon>50 kb inversion clade</taxon>
        <taxon>NPAAA clade</taxon>
        <taxon>indigoferoid/millettioid clade</taxon>
        <taxon>Phaseoleae</taxon>
        <taxon>Mucuna</taxon>
    </lineage>
</organism>
<dbReference type="OrthoDB" id="1416487at2759"/>
<reference evidence="1" key="1">
    <citation type="submission" date="2018-05" db="EMBL/GenBank/DDBJ databases">
        <title>Draft genome of Mucuna pruriens seed.</title>
        <authorList>
            <person name="Nnadi N.E."/>
            <person name="Vos R."/>
            <person name="Hasami M.H."/>
            <person name="Devisetty U.K."/>
            <person name="Aguiy J.C."/>
        </authorList>
    </citation>
    <scope>NUCLEOTIDE SEQUENCE [LARGE SCALE GENOMIC DNA]</scope>
    <source>
        <strain evidence="1">JCA_2017</strain>
    </source>
</reference>
<accession>A0A371I2W7</accession>